<feature type="region of interest" description="Disordered" evidence="1">
    <location>
        <begin position="1"/>
        <end position="30"/>
    </location>
</feature>
<accession>A0AAW1N2U4</accession>
<proteinExistence type="predicted"/>
<feature type="region of interest" description="Disordered" evidence="1">
    <location>
        <begin position="72"/>
        <end position="91"/>
    </location>
</feature>
<name>A0AAW1N2U4_POPJA</name>
<dbReference type="AlphaFoldDB" id="A0AAW1N2U4"/>
<evidence type="ECO:0000313" key="2">
    <source>
        <dbReference type="EMBL" id="KAK9752996.1"/>
    </source>
</evidence>
<dbReference type="EMBL" id="JASPKY010000016">
    <property type="protein sequence ID" value="KAK9752996.1"/>
    <property type="molecule type" value="Genomic_DNA"/>
</dbReference>
<protein>
    <submittedName>
        <fullName evidence="2">Uncharacterized protein</fullName>
    </submittedName>
</protein>
<keyword evidence="3" id="KW-1185">Reference proteome</keyword>
<comment type="caution">
    <text evidence="2">The sequence shown here is derived from an EMBL/GenBank/DDBJ whole genome shotgun (WGS) entry which is preliminary data.</text>
</comment>
<evidence type="ECO:0000313" key="3">
    <source>
        <dbReference type="Proteomes" id="UP001458880"/>
    </source>
</evidence>
<gene>
    <name evidence="2" type="ORF">QE152_g3783</name>
</gene>
<evidence type="ECO:0000256" key="1">
    <source>
        <dbReference type="SAM" id="MobiDB-lite"/>
    </source>
</evidence>
<reference evidence="2 3" key="1">
    <citation type="journal article" date="2024" name="BMC Genomics">
        <title>De novo assembly and annotation of Popillia japonica's genome with initial clues to its potential as an invasive pest.</title>
        <authorList>
            <person name="Cucini C."/>
            <person name="Boschi S."/>
            <person name="Funari R."/>
            <person name="Cardaioli E."/>
            <person name="Iannotti N."/>
            <person name="Marturano G."/>
            <person name="Paoli F."/>
            <person name="Bruttini M."/>
            <person name="Carapelli A."/>
            <person name="Frati F."/>
            <person name="Nardi F."/>
        </authorList>
    </citation>
    <scope>NUCLEOTIDE SEQUENCE [LARGE SCALE GENOMIC DNA]</scope>
    <source>
        <strain evidence="2">DMR45628</strain>
    </source>
</reference>
<organism evidence="2 3">
    <name type="scientific">Popillia japonica</name>
    <name type="common">Japanese beetle</name>
    <dbReference type="NCBI Taxonomy" id="7064"/>
    <lineage>
        <taxon>Eukaryota</taxon>
        <taxon>Metazoa</taxon>
        <taxon>Ecdysozoa</taxon>
        <taxon>Arthropoda</taxon>
        <taxon>Hexapoda</taxon>
        <taxon>Insecta</taxon>
        <taxon>Pterygota</taxon>
        <taxon>Neoptera</taxon>
        <taxon>Endopterygota</taxon>
        <taxon>Coleoptera</taxon>
        <taxon>Polyphaga</taxon>
        <taxon>Scarabaeiformia</taxon>
        <taxon>Scarabaeidae</taxon>
        <taxon>Rutelinae</taxon>
        <taxon>Popillia</taxon>
    </lineage>
</organism>
<dbReference type="Proteomes" id="UP001458880">
    <property type="component" value="Unassembled WGS sequence"/>
</dbReference>
<feature type="compositionally biased region" description="Acidic residues" evidence="1">
    <location>
        <begin position="10"/>
        <end position="23"/>
    </location>
</feature>
<sequence>MAGVQNAVADDVDGDGEEEEEEEVNGRQFRKPITAEVGRVGGAARLVAAEVERTLRTRSRRDVFGVDAGAARLSRETRTTPPSPSLHRRSRTTDRFRRVFWGGFSVRRRVEEDGSANERLEKTTTAAEDEFKLVGSRRKRKTNIIRGSAENNLTIRAVKRLCHMHVYGLAVETSETDLKSYLVSCNVRDVSCERLQARRPNDYSSFKVSCELDDMDIMKDPNIWPKGTKINRFFFHNQQREKMK</sequence>